<evidence type="ECO:0000256" key="8">
    <source>
        <dbReference type="PIRSR" id="PIRSR602401-1"/>
    </source>
</evidence>
<comment type="caution">
    <text evidence="11">The sequence shown here is derived from an EMBL/GenBank/DDBJ whole genome shotgun (WGS) entry which is preliminary data.</text>
</comment>
<keyword evidence="10" id="KW-0472">Membrane</keyword>
<dbReference type="InterPro" id="IPR050121">
    <property type="entry name" value="Cytochrome_P450_monoxygenase"/>
</dbReference>
<keyword evidence="7 9" id="KW-0503">Monooxygenase</keyword>
<dbReference type="GO" id="GO:0005506">
    <property type="term" value="F:iron ion binding"/>
    <property type="evidence" value="ECO:0007669"/>
    <property type="project" value="InterPro"/>
</dbReference>
<keyword evidence="5 9" id="KW-0560">Oxidoreductase</keyword>
<dbReference type="eggNOG" id="KOG0158">
    <property type="taxonomic scope" value="Eukaryota"/>
</dbReference>
<dbReference type="GO" id="GO:0020037">
    <property type="term" value="F:heme binding"/>
    <property type="evidence" value="ECO:0007669"/>
    <property type="project" value="InterPro"/>
</dbReference>
<keyword evidence="10" id="KW-0812">Transmembrane</keyword>
<name>K3VLF9_FUSPC</name>
<dbReference type="PANTHER" id="PTHR24305:SF230">
    <property type="entry name" value="P450, PUTATIVE (EUROFUNG)-RELATED"/>
    <property type="match status" value="1"/>
</dbReference>
<dbReference type="GO" id="GO:0004497">
    <property type="term" value="F:monooxygenase activity"/>
    <property type="evidence" value="ECO:0007669"/>
    <property type="project" value="UniProtKB-KW"/>
</dbReference>
<dbReference type="GeneID" id="20363000"/>
<sequence>MSVLSILLDGEVIHPMVLLPLAAVAMLVVYTLFWAIYNLFFHPLSKFPGPRLWAISTIPYIRKLAGGECHFTILEMHKKYGPIVRVGPNDLSLNHPDGMKALRGHRKTGTGENSKEPISTSMNFDNIIGADRENHQRYRRSLAHGFSQQSMTAQQPIIRGYVDKLMKGLHAVSDNGTKPVDIATWYNFTTFDIISDLAFGEPFGCLDTGKIHPWITLMFSGVKEVSFTTAMARTPWLNNLWKLVTPKQSMTKWAGHVETAREKVRKRLASEEKRPDFIEAMLERTGASGNQMTFEELASNAQILILAGSETTATVLTATTYFLASNPETLKKVVNEVRSGFDSENEIDMHSVNKLTYMLACLNEGMRMFPPVINGTLRQIRPEGDDIIGHYIPGGATVDIWQWAVHNNPDHFALADQFVPERWLENNDPRFANDAKQAVNPFSLGPRDCIGKNLAYAEMRMILARVLWNFDVSLHPDTPGWDKRIKSYIIWERGAMNVMLTPRDTE</sequence>
<keyword evidence="10" id="KW-1133">Transmembrane helix</keyword>
<dbReference type="GO" id="GO:0016705">
    <property type="term" value="F:oxidoreductase activity, acting on paired donors, with incorporation or reduction of molecular oxygen"/>
    <property type="evidence" value="ECO:0007669"/>
    <property type="project" value="InterPro"/>
</dbReference>
<accession>K3VLF9</accession>
<dbReference type="KEGG" id="fpu:FPSE_04382"/>
<evidence type="ECO:0000313" key="12">
    <source>
        <dbReference type="Proteomes" id="UP000007978"/>
    </source>
</evidence>
<dbReference type="PRINTS" id="PR00385">
    <property type="entry name" value="P450"/>
</dbReference>
<feature type="transmembrane region" description="Helical" evidence="10">
    <location>
        <begin position="12"/>
        <end position="37"/>
    </location>
</feature>
<dbReference type="FunFam" id="1.10.630.10:FF:000047">
    <property type="entry name" value="Cytochrome P450 monooxygenase"/>
    <property type="match status" value="1"/>
</dbReference>
<evidence type="ECO:0000256" key="7">
    <source>
        <dbReference type="ARBA" id="ARBA00023033"/>
    </source>
</evidence>
<dbReference type="Gene3D" id="1.10.630.10">
    <property type="entry name" value="Cytochrome P450"/>
    <property type="match status" value="1"/>
</dbReference>
<keyword evidence="12" id="KW-1185">Reference proteome</keyword>
<dbReference type="OrthoDB" id="1470350at2759"/>
<reference evidence="11 12" key="1">
    <citation type="journal article" date="2012" name="PLoS Pathog.">
        <title>Comparative pathogenomics reveals horizontally acquired novel virulence genes in fungi infecting cereal hosts.</title>
        <authorList>
            <person name="Gardiner D.M."/>
            <person name="McDonald M.C."/>
            <person name="Covarelli L."/>
            <person name="Solomon P.S."/>
            <person name="Rusu A.G."/>
            <person name="Marshall M."/>
            <person name="Kazan K."/>
            <person name="Chakraborty S."/>
            <person name="McDonald B.A."/>
            <person name="Manners J.M."/>
        </authorList>
    </citation>
    <scope>NUCLEOTIDE SEQUENCE [LARGE SCALE GENOMIC DNA]</scope>
    <source>
        <strain evidence="11 12">CS3096</strain>
    </source>
</reference>
<evidence type="ECO:0000256" key="5">
    <source>
        <dbReference type="ARBA" id="ARBA00023002"/>
    </source>
</evidence>
<dbReference type="EMBL" id="AFNW01000087">
    <property type="protein sequence ID" value="EKJ75429.1"/>
    <property type="molecule type" value="Genomic_DNA"/>
</dbReference>
<dbReference type="Proteomes" id="UP000007978">
    <property type="component" value="Chromosome 4"/>
</dbReference>
<evidence type="ECO:0000256" key="2">
    <source>
        <dbReference type="ARBA" id="ARBA00010617"/>
    </source>
</evidence>
<keyword evidence="3 8" id="KW-0349">Heme</keyword>
<proteinExistence type="inferred from homology"/>
<dbReference type="PROSITE" id="PS00086">
    <property type="entry name" value="CYTOCHROME_P450"/>
    <property type="match status" value="1"/>
</dbReference>
<evidence type="ECO:0000313" key="11">
    <source>
        <dbReference type="EMBL" id="EKJ75429.1"/>
    </source>
</evidence>
<dbReference type="InterPro" id="IPR001128">
    <property type="entry name" value="Cyt_P450"/>
</dbReference>
<dbReference type="PRINTS" id="PR00463">
    <property type="entry name" value="EP450I"/>
</dbReference>
<dbReference type="RefSeq" id="XP_009255775.1">
    <property type="nucleotide sequence ID" value="XM_009257500.1"/>
</dbReference>
<dbReference type="GO" id="GO:0009403">
    <property type="term" value="P:toxin biosynthetic process"/>
    <property type="evidence" value="ECO:0007669"/>
    <property type="project" value="UniProtKB-ARBA"/>
</dbReference>
<dbReference type="InterPro" id="IPR017972">
    <property type="entry name" value="Cyt_P450_CS"/>
</dbReference>
<dbReference type="CDD" id="cd11058">
    <property type="entry name" value="CYP60B-like"/>
    <property type="match status" value="1"/>
</dbReference>
<dbReference type="Pfam" id="PF00067">
    <property type="entry name" value="p450"/>
    <property type="match status" value="1"/>
</dbReference>
<organism evidence="11 12">
    <name type="scientific">Fusarium pseudograminearum (strain CS3096)</name>
    <name type="common">Wheat and barley crown-rot fungus</name>
    <dbReference type="NCBI Taxonomy" id="1028729"/>
    <lineage>
        <taxon>Eukaryota</taxon>
        <taxon>Fungi</taxon>
        <taxon>Dikarya</taxon>
        <taxon>Ascomycota</taxon>
        <taxon>Pezizomycotina</taxon>
        <taxon>Sordariomycetes</taxon>
        <taxon>Hypocreomycetidae</taxon>
        <taxon>Hypocreales</taxon>
        <taxon>Nectriaceae</taxon>
        <taxon>Fusarium</taxon>
    </lineage>
</organism>
<evidence type="ECO:0000256" key="4">
    <source>
        <dbReference type="ARBA" id="ARBA00022723"/>
    </source>
</evidence>
<keyword evidence="6 8" id="KW-0408">Iron</keyword>
<feature type="binding site" description="axial binding residue" evidence="8">
    <location>
        <position position="449"/>
    </location>
    <ligand>
        <name>heme</name>
        <dbReference type="ChEBI" id="CHEBI:30413"/>
    </ligand>
    <ligandPart>
        <name>Fe</name>
        <dbReference type="ChEBI" id="CHEBI:18248"/>
    </ligandPart>
</feature>
<dbReference type="SUPFAM" id="SSF48264">
    <property type="entry name" value="Cytochrome P450"/>
    <property type="match status" value="1"/>
</dbReference>
<keyword evidence="4 8" id="KW-0479">Metal-binding</keyword>
<dbReference type="InterPro" id="IPR002401">
    <property type="entry name" value="Cyt_P450_E_grp-I"/>
</dbReference>
<dbReference type="HOGENOM" id="CLU_001570_14_11_1"/>
<evidence type="ECO:0000256" key="1">
    <source>
        <dbReference type="ARBA" id="ARBA00001971"/>
    </source>
</evidence>
<evidence type="ECO:0000256" key="6">
    <source>
        <dbReference type="ARBA" id="ARBA00023004"/>
    </source>
</evidence>
<dbReference type="PANTHER" id="PTHR24305">
    <property type="entry name" value="CYTOCHROME P450"/>
    <property type="match status" value="1"/>
</dbReference>
<dbReference type="AlphaFoldDB" id="K3VLF9"/>
<evidence type="ECO:0000256" key="9">
    <source>
        <dbReference type="RuleBase" id="RU000461"/>
    </source>
</evidence>
<gene>
    <name evidence="11" type="ORF">FPSE_04382</name>
</gene>
<dbReference type="InterPro" id="IPR036396">
    <property type="entry name" value="Cyt_P450_sf"/>
</dbReference>
<evidence type="ECO:0000256" key="3">
    <source>
        <dbReference type="ARBA" id="ARBA00022617"/>
    </source>
</evidence>
<comment type="similarity">
    <text evidence="2 9">Belongs to the cytochrome P450 family.</text>
</comment>
<protein>
    <submittedName>
        <fullName evidence="11">Uncharacterized protein</fullName>
    </submittedName>
</protein>
<comment type="cofactor">
    <cofactor evidence="1 8">
        <name>heme</name>
        <dbReference type="ChEBI" id="CHEBI:30413"/>
    </cofactor>
</comment>
<evidence type="ECO:0000256" key="10">
    <source>
        <dbReference type="SAM" id="Phobius"/>
    </source>
</evidence>